<dbReference type="EMBL" id="BMGD01000002">
    <property type="protein sequence ID" value="GGB59124.1"/>
    <property type="molecule type" value="Genomic_DNA"/>
</dbReference>
<dbReference type="PANTHER" id="PTHR12461">
    <property type="entry name" value="HYPOXIA-INDUCIBLE FACTOR 1 ALPHA INHIBITOR-RELATED"/>
    <property type="match status" value="1"/>
</dbReference>
<keyword evidence="3" id="KW-1185">Reference proteome</keyword>
<proteinExistence type="predicted"/>
<dbReference type="Proteomes" id="UP000614261">
    <property type="component" value="Unassembled WGS sequence"/>
</dbReference>
<dbReference type="InterPro" id="IPR003347">
    <property type="entry name" value="JmjC_dom"/>
</dbReference>
<dbReference type="Pfam" id="PF13621">
    <property type="entry name" value="Cupin_8"/>
    <property type="match status" value="1"/>
</dbReference>
<comment type="caution">
    <text evidence="2">The sequence shown here is derived from an EMBL/GenBank/DDBJ whole genome shotgun (WGS) entry which is preliminary data.</text>
</comment>
<dbReference type="InterPro" id="IPR041667">
    <property type="entry name" value="Cupin_8"/>
</dbReference>
<evidence type="ECO:0000259" key="1">
    <source>
        <dbReference type="PROSITE" id="PS51184"/>
    </source>
</evidence>
<sequence>MATRPDKRKLMAQVLLDGGTVHDLHARLVAEGVSDATARYEIDRAEKDPMFIAARRLANRVAKRDWTLDIYRKLDAARCPVVPVIDAIAPDQFFEEFYTANRPVKLTGLVDHWSAIKRWTLAYFAQALGDAQIELQGQRNAAADFEIAKDRHRRQVPFRDVLDLLANGAEGNDFYITAYNDTLNKQSLAPLWDDLGGVSLLTPSGGRDGFLWLGPKGTVTPFHHDLTNNLLVQVLGRKRVKLVPAYEVARMRNSLHCFSDWTGDDLPAGPSDERRPLVMECEIGPGEALFLPIGWWHHVVGLDMTCSMSFTNFSAPNDYYSDYLKDSVF</sequence>
<gene>
    <name evidence="2" type="primary">jmjD5</name>
    <name evidence="2" type="ORF">GCM10010833_12400</name>
</gene>
<accession>A0ABQ1J3N6</accession>
<dbReference type="PROSITE" id="PS51184">
    <property type="entry name" value="JMJC"/>
    <property type="match status" value="1"/>
</dbReference>
<dbReference type="SMART" id="SM00558">
    <property type="entry name" value="JmjC"/>
    <property type="match status" value="1"/>
</dbReference>
<name>A0ABQ1J3N6_9SPHN</name>
<dbReference type="PANTHER" id="PTHR12461:SF105">
    <property type="entry name" value="HYPOXIA-INDUCIBLE FACTOR 1-ALPHA INHIBITOR"/>
    <property type="match status" value="1"/>
</dbReference>
<evidence type="ECO:0000313" key="2">
    <source>
        <dbReference type="EMBL" id="GGB59124.1"/>
    </source>
</evidence>
<feature type="domain" description="JmjC" evidence="1">
    <location>
        <begin position="178"/>
        <end position="329"/>
    </location>
</feature>
<reference evidence="3" key="1">
    <citation type="journal article" date="2019" name="Int. J. Syst. Evol. Microbiol.">
        <title>The Global Catalogue of Microorganisms (GCM) 10K type strain sequencing project: providing services to taxonomists for standard genome sequencing and annotation.</title>
        <authorList>
            <consortium name="The Broad Institute Genomics Platform"/>
            <consortium name="The Broad Institute Genome Sequencing Center for Infectious Disease"/>
            <person name="Wu L."/>
            <person name="Ma J."/>
        </authorList>
    </citation>
    <scope>NUCLEOTIDE SEQUENCE [LARGE SCALE GENOMIC DNA]</scope>
    <source>
        <strain evidence="3">CGMCC 1.12851</strain>
    </source>
</reference>
<evidence type="ECO:0000313" key="3">
    <source>
        <dbReference type="Proteomes" id="UP000614261"/>
    </source>
</evidence>
<dbReference type="SUPFAM" id="SSF51197">
    <property type="entry name" value="Clavaminate synthase-like"/>
    <property type="match status" value="1"/>
</dbReference>
<dbReference type="Gene3D" id="2.60.120.650">
    <property type="entry name" value="Cupin"/>
    <property type="match status" value="1"/>
</dbReference>
<protein>
    <submittedName>
        <fullName evidence="2">Aspartate beta-hydroxylase</fullName>
    </submittedName>
</protein>
<organism evidence="2 3">
    <name type="scientific">Blastomonas aquatica</name>
    <dbReference type="NCBI Taxonomy" id="1510276"/>
    <lineage>
        <taxon>Bacteria</taxon>
        <taxon>Pseudomonadati</taxon>
        <taxon>Pseudomonadota</taxon>
        <taxon>Alphaproteobacteria</taxon>
        <taxon>Sphingomonadales</taxon>
        <taxon>Sphingomonadaceae</taxon>
        <taxon>Blastomonas</taxon>
    </lineage>
</organism>